<feature type="transmembrane region" description="Helical" evidence="8">
    <location>
        <begin position="274"/>
        <end position="294"/>
    </location>
</feature>
<feature type="domain" description="Major facilitator superfamily (MFS) profile" evidence="9">
    <location>
        <begin position="21"/>
        <end position="470"/>
    </location>
</feature>
<dbReference type="Gene3D" id="1.20.1250.20">
    <property type="entry name" value="MFS general substrate transporter like domains"/>
    <property type="match status" value="1"/>
</dbReference>
<evidence type="ECO:0000313" key="10">
    <source>
        <dbReference type="EMBL" id="MBE9373745.1"/>
    </source>
</evidence>
<feature type="transmembrane region" description="Helical" evidence="8">
    <location>
        <begin position="88"/>
        <end position="106"/>
    </location>
</feature>
<dbReference type="CDD" id="cd17504">
    <property type="entry name" value="MFS_MMR_MDR_like"/>
    <property type="match status" value="1"/>
</dbReference>
<dbReference type="EMBL" id="JADEYC010000007">
    <property type="protein sequence ID" value="MBE9373745.1"/>
    <property type="molecule type" value="Genomic_DNA"/>
</dbReference>
<evidence type="ECO:0000256" key="6">
    <source>
        <dbReference type="ARBA" id="ARBA00023136"/>
    </source>
</evidence>
<feature type="transmembrane region" description="Helical" evidence="8">
    <location>
        <begin position="112"/>
        <end position="132"/>
    </location>
</feature>
<feature type="region of interest" description="Disordered" evidence="7">
    <location>
        <begin position="472"/>
        <end position="495"/>
    </location>
</feature>
<reference evidence="10" key="1">
    <citation type="submission" date="2020-10" db="EMBL/GenBank/DDBJ databases">
        <title>Diversity and distribution of actinomycetes associated with coral in the coast of Hainan.</title>
        <authorList>
            <person name="Li F."/>
        </authorList>
    </citation>
    <scope>NUCLEOTIDE SEQUENCE</scope>
    <source>
        <strain evidence="10">HNM0983</strain>
    </source>
</reference>
<dbReference type="SUPFAM" id="SSF103473">
    <property type="entry name" value="MFS general substrate transporter"/>
    <property type="match status" value="1"/>
</dbReference>
<dbReference type="Gene3D" id="1.20.1720.10">
    <property type="entry name" value="Multidrug resistance protein D"/>
    <property type="match status" value="1"/>
</dbReference>
<dbReference type="PANTHER" id="PTHR42718:SF46">
    <property type="entry name" value="BLR6921 PROTEIN"/>
    <property type="match status" value="1"/>
</dbReference>
<evidence type="ECO:0000256" key="3">
    <source>
        <dbReference type="ARBA" id="ARBA00022475"/>
    </source>
</evidence>
<keyword evidence="5 8" id="KW-1133">Transmembrane helix</keyword>
<keyword evidence="2" id="KW-0813">Transport</keyword>
<feature type="transmembrane region" description="Helical" evidence="8">
    <location>
        <begin position="410"/>
        <end position="432"/>
    </location>
</feature>
<dbReference type="InterPro" id="IPR020846">
    <property type="entry name" value="MFS_dom"/>
</dbReference>
<proteinExistence type="predicted"/>
<feature type="transmembrane region" description="Helical" evidence="8">
    <location>
        <begin position="346"/>
        <end position="371"/>
    </location>
</feature>
<evidence type="ECO:0000256" key="8">
    <source>
        <dbReference type="SAM" id="Phobius"/>
    </source>
</evidence>
<name>A0A929FYR1_9PSEU</name>
<evidence type="ECO:0000256" key="7">
    <source>
        <dbReference type="SAM" id="MobiDB-lite"/>
    </source>
</evidence>
<feature type="transmembrane region" description="Helical" evidence="8">
    <location>
        <begin position="205"/>
        <end position="224"/>
    </location>
</feature>
<feature type="transmembrane region" description="Helical" evidence="8">
    <location>
        <begin position="144"/>
        <end position="166"/>
    </location>
</feature>
<feature type="transmembrane region" description="Helical" evidence="8">
    <location>
        <begin position="20"/>
        <end position="38"/>
    </location>
</feature>
<evidence type="ECO:0000259" key="9">
    <source>
        <dbReference type="PROSITE" id="PS50850"/>
    </source>
</evidence>
<evidence type="ECO:0000256" key="1">
    <source>
        <dbReference type="ARBA" id="ARBA00004651"/>
    </source>
</evidence>
<dbReference type="GO" id="GO:0005886">
    <property type="term" value="C:plasma membrane"/>
    <property type="evidence" value="ECO:0007669"/>
    <property type="project" value="UniProtKB-SubCell"/>
</dbReference>
<evidence type="ECO:0000256" key="4">
    <source>
        <dbReference type="ARBA" id="ARBA00022692"/>
    </source>
</evidence>
<keyword evidence="11" id="KW-1185">Reference proteome</keyword>
<feature type="transmembrane region" description="Helical" evidence="8">
    <location>
        <begin position="172"/>
        <end position="193"/>
    </location>
</feature>
<keyword evidence="4 8" id="KW-0812">Transmembrane</keyword>
<gene>
    <name evidence="10" type="ORF">IQ251_04690</name>
</gene>
<dbReference type="GO" id="GO:0022857">
    <property type="term" value="F:transmembrane transporter activity"/>
    <property type="evidence" value="ECO:0007669"/>
    <property type="project" value="InterPro"/>
</dbReference>
<dbReference type="AlphaFoldDB" id="A0A929FYR1"/>
<protein>
    <submittedName>
        <fullName evidence="10">MFS transporter</fullName>
    </submittedName>
</protein>
<organism evidence="10 11">
    <name type="scientific">Saccharopolyspora montiporae</name>
    <dbReference type="NCBI Taxonomy" id="2781240"/>
    <lineage>
        <taxon>Bacteria</taxon>
        <taxon>Bacillati</taxon>
        <taxon>Actinomycetota</taxon>
        <taxon>Actinomycetes</taxon>
        <taxon>Pseudonocardiales</taxon>
        <taxon>Pseudonocardiaceae</taxon>
        <taxon>Saccharopolyspora</taxon>
    </lineage>
</organism>
<dbReference type="PROSITE" id="PS50850">
    <property type="entry name" value="MFS"/>
    <property type="match status" value="1"/>
</dbReference>
<dbReference type="Pfam" id="PF07690">
    <property type="entry name" value="MFS_1"/>
    <property type="match status" value="1"/>
</dbReference>
<feature type="transmembrane region" description="Helical" evidence="8">
    <location>
        <begin position="377"/>
        <end position="398"/>
    </location>
</feature>
<feature type="transmembrane region" description="Helical" evidence="8">
    <location>
        <begin position="58"/>
        <end position="76"/>
    </location>
</feature>
<evidence type="ECO:0000313" key="11">
    <source>
        <dbReference type="Proteomes" id="UP000598360"/>
    </source>
</evidence>
<sequence length="495" mass="50074">MTRPPSAPDTGRTGEVRPNAVVAVLAFGGISVSLMQTLVVPLVPQLPALLGAPAGDTAWAVTATLLSSAVATPTVGRLGDMYGKRRMVLFSLAMLVAGSVVCALSDSLAPMVVGRILQGMAAGVIPLGISIMRDELPAERLSGATALMSASLGVGGALGLPAAAFIAENTDWHALFWAAAALGVLAAVLVVTIVPESRVRTGGRFDLPGAVGLSVALLCMLLAISKGADWGWSSATTLGLLAAAAAVLLVWGWWELRTRQPLVDLRTTARRQVLLTNVASIVFGFAMFAMSLVLPQVLQLPAATGYGLGQTILVAGLVMAPNGLVMMAMSPVSARITQRRGPKTTLMVGAVVVALGYSLGLVMMSAIWQLVVVSCVIAAGIGLAYGAMPALVMAAVPVSETAAANSLNTLMRSIGTSVSSAVAGVVLAHLTIDLGGAAVPSQNAFRVVLGIGALAALVALAIASFLPRQPTRAAAGDDGAADRVPARSGTGSGRG</sequence>
<evidence type="ECO:0000256" key="2">
    <source>
        <dbReference type="ARBA" id="ARBA00022448"/>
    </source>
</evidence>
<feature type="transmembrane region" description="Helical" evidence="8">
    <location>
        <begin position="444"/>
        <end position="466"/>
    </location>
</feature>
<comment type="subcellular location">
    <subcellularLocation>
        <location evidence="1">Cell membrane</location>
        <topology evidence="1">Multi-pass membrane protein</topology>
    </subcellularLocation>
</comment>
<keyword evidence="3" id="KW-1003">Cell membrane</keyword>
<feature type="transmembrane region" description="Helical" evidence="8">
    <location>
        <begin position="230"/>
        <end position="254"/>
    </location>
</feature>
<feature type="transmembrane region" description="Helical" evidence="8">
    <location>
        <begin position="306"/>
        <end position="325"/>
    </location>
</feature>
<accession>A0A929FYR1</accession>
<evidence type="ECO:0000256" key="5">
    <source>
        <dbReference type="ARBA" id="ARBA00022989"/>
    </source>
</evidence>
<dbReference type="RefSeq" id="WP_193927181.1">
    <property type="nucleotide sequence ID" value="NZ_JADEYC010000007.1"/>
</dbReference>
<dbReference type="PANTHER" id="PTHR42718">
    <property type="entry name" value="MAJOR FACILITATOR SUPERFAMILY MULTIDRUG TRANSPORTER MFSC"/>
    <property type="match status" value="1"/>
</dbReference>
<dbReference type="Proteomes" id="UP000598360">
    <property type="component" value="Unassembled WGS sequence"/>
</dbReference>
<keyword evidence="6 8" id="KW-0472">Membrane</keyword>
<comment type="caution">
    <text evidence="10">The sequence shown here is derived from an EMBL/GenBank/DDBJ whole genome shotgun (WGS) entry which is preliminary data.</text>
</comment>
<dbReference type="InterPro" id="IPR011701">
    <property type="entry name" value="MFS"/>
</dbReference>
<dbReference type="InterPro" id="IPR036259">
    <property type="entry name" value="MFS_trans_sf"/>
</dbReference>